<proteinExistence type="predicted"/>
<keyword evidence="1" id="KW-0732">Signal</keyword>
<evidence type="ECO:0008006" key="4">
    <source>
        <dbReference type="Google" id="ProtNLM"/>
    </source>
</evidence>
<feature type="chain" id="PRO_5012464601" description="Indole-3-glycerol-phosphate synthase" evidence="1">
    <location>
        <begin position="19"/>
        <end position="275"/>
    </location>
</feature>
<keyword evidence="3" id="KW-1185">Reference proteome</keyword>
<dbReference type="OrthoDB" id="45682at2759"/>
<feature type="signal peptide" evidence="1">
    <location>
        <begin position="1"/>
        <end position="18"/>
    </location>
</feature>
<dbReference type="Proteomes" id="UP000198406">
    <property type="component" value="Unassembled WGS sequence"/>
</dbReference>
<sequence>MRLIQSTILLLLTPTILGFLTQGTARPRYEHRMAEVVSEQVRLSDHVASALKKPSKTLAVVLDVISIDESRSMQLRKLKANALVTSDIEVAKLCLNEQATAKGNFPGPCPVLYTGSDFQEARAAGVDSVVVSPGDCEPGADVIYRVKSLEELRRVSNHDAFWVDVDNDLSTVQPVIEAIPKSVVVLASLKSMQENNNEINLARELKSLGVSAIVFQKAVVGDGEDLEYASFAVDSSTKKKSSTFNMTGLTGSTNGHFGGVASTQPKTWLRVIREM</sequence>
<comment type="caution">
    <text evidence="2">The sequence shown here is derived from an EMBL/GenBank/DDBJ whole genome shotgun (WGS) entry which is preliminary data.</text>
</comment>
<dbReference type="AlphaFoldDB" id="A0A1Z5JST3"/>
<evidence type="ECO:0000313" key="2">
    <source>
        <dbReference type="EMBL" id="GAX16821.1"/>
    </source>
</evidence>
<evidence type="ECO:0000313" key="3">
    <source>
        <dbReference type="Proteomes" id="UP000198406"/>
    </source>
</evidence>
<dbReference type="EMBL" id="BDSP01000111">
    <property type="protein sequence ID" value="GAX16821.1"/>
    <property type="molecule type" value="Genomic_DNA"/>
</dbReference>
<name>A0A1Z5JST3_FISSO</name>
<accession>A0A1Z5JST3</accession>
<reference evidence="2 3" key="1">
    <citation type="journal article" date="2015" name="Plant Cell">
        <title>Oil accumulation by the oleaginous diatom Fistulifera solaris as revealed by the genome and transcriptome.</title>
        <authorList>
            <person name="Tanaka T."/>
            <person name="Maeda Y."/>
            <person name="Veluchamy A."/>
            <person name="Tanaka M."/>
            <person name="Abida H."/>
            <person name="Marechal E."/>
            <person name="Bowler C."/>
            <person name="Muto M."/>
            <person name="Sunaga Y."/>
            <person name="Tanaka M."/>
            <person name="Yoshino T."/>
            <person name="Taniguchi T."/>
            <person name="Fukuda Y."/>
            <person name="Nemoto M."/>
            <person name="Matsumoto M."/>
            <person name="Wong P.S."/>
            <person name="Aburatani S."/>
            <person name="Fujibuchi W."/>
        </authorList>
    </citation>
    <scope>NUCLEOTIDE SEQUENCE [LARGE SCALE GENOMIC DNA]</scope>
    <source>
        <strain evidence="2 3">JPCC DA0580</strain>
    </source>
</reference>
<protein>
    <recommendedName>
        <fullName evidence="4">Indole-3-glycerol-phosphate synthase</fullName>
    </recommendedName>
</protein>
<dbReference type="InParanoid" id="A0A1Z5JST3"/>
<evidence type="ECO:0000256" key="1">
    <source>
        <dbReference type="SAM" id="SignalP"/>
    </source>
</evidence>
<gene>
    <name evidence="2" type="ORF">FisN_5Hh193</name>
</gene>
<organism evidence="2 3">
    <name type="scientific">Fistulifera solaris</name>
    <name type="common">Oleaginous diatom</name>
    <dbReference type="NCBI Taxonomy" id="1519565"/>
    <lineage>
        <taxon>Eukaryota</taxon>
        <taxon>Sar</taxon>
        <taxon>Stramenopiles</taxon>
        <taxon>Ochrophyta</taxon>
        <taxon>Bacillariophyta</taxon>
        <taxon>Bacillariophyceae</taxon>
        <taxon>Bacillariophycidae</taxon>
        <taxon>Naviculales</taxon>
        <taxon>Naviculaceae</taxon>
        <taxon>Fistulifera</taxon>
    </lineage>
</organism>